<comment type="function">
    <text evidence="2">Catalyzes the formation of N(4)-acetylcytidine (ac(4)C) at the wobble position of elongator tRNA(Met), using acetate and ATP as substrates. First activates an acetate ion to form acetyladenylate (Ac-AMP) and then transfers the acetyl group to tRNA to form ac(4)C34.</text>
</comment>
<feature type="binding site" evidence="2">
    <location>
        <position position="166"/>
    </location>
    <ligand>
        <name>ATP</name>
        <dbReference type="ChEBI" id="CHEBI:30616"/>
    </ligand>
</feature>
<accession>A0ABR7HPJ8</accession>
<keyword evidence="2" id="KW-0547">Nucleotide-binding</keyword>
<reference evidence="3 4" key="1">
    <citation type="submission" date="2020-08" db="EMBL/GenBank/DDBJ databases">
        <title>Genome public.</title>
        <authorList>
            <person name="Liu C."/>
            <person name="Sun Q."/>
        </authorList>
    </citation>
    <scope>NUCLEOTIDE SEQUENCE [LARGE SCALE GENOMIC DNA]</scope>
    <source>
        <strain evidence="3 4">New-38</strain>
    </source>
</reference>
<dbReference type="Pfam" id="PF05636">
    <property type="entry name" value="HIGH_NTase1"/>
    <property type="match status" value="1"/>
</dbReference>
<evidence type="ECO:0000256" key="2">
    <source>
        <dbReference type="HAMAP-Rule" id="MF_01539"/>
    </source>
</evidence>
<dbReference type="PANTHER" id="PTHR37825:SF1">
    <property type="entry name" value="TRNA(MET) CYTIDINE ACETATE LIGASE"/>
    <property type="match status" value="1"/>
</dbReference>
<dbReference type="SUPFAM" id="SSF52374">
    <property type="entry name" value="Nucleotidylyl transferase"/>
    <property type="match status" value="1"/>
</dbReference>
<gene>
    <name evidence="2" type="primary">tmcAL</name>
    <name evidence="3" type="ORF">H8S34_01055</name>
</gene>
<keyword evidence="2" id="KW-0820">tRNA-binding</keyword>
<dbReference type="EMBL" id="JACOPR010000001">
    <property type="protein sequence ID" value="MBC5729423.1"/>
    <property type="molecule type" value="Genomic_DNA"/>
</dbReference>
<name>A0ABR7HPJ8_9FIRM</name>
<comment type="catalytic activity">
    <reaction evidence="2">
        <text>cytidine(34) in elongator tRNA(Met) + acetate + ATP = N(4)-acetylcytidine(34) in elongator tRNA(Met) + AMP + diphosphate</text>
        <dbReference type="Rhea" id="RHEA:58144"/>
        <dbReference type="Rhea" id="RHEA-COMP:10693"/>
        <dbReference type="Rhea" id="RHEA-COMP:10694"/>
        <dbReference type="ChEBI" id="CHEBI:30089"/>
        <dbReference type="ChEBI" id="CHEBI:30616"/>
        <dbReference type="ChEBI" id="CHEBI:33019"/>
        <dbReference type="ChEBI" id="CHEBI:74900"/>
        <dbReference type="ChEBI" id="CHEBI:82748"/>
        <dbReference type="ChEBI" id="CHEBI:456215"/>
    </reaction>
</comment>
<keyword evidence="2" id="KW-0694">RNA-binding</keyword>
<comment type="caution">
    <text evidence="2">Lacks conserved residue(s) required for the propagation of feature annotation.</text>
</comment>
<proteinExistence type="inferred from homology"/>
<protein>
    <recommendedName>
        <fullName evidence="2">tRNA(Met) cytidine acetate ligase</fullName>
        <ecNumber evidence="2">6.3.4.-</ecNumber>
    </recommendedName>
</protein>
<dbReference type="EC" id="6.3.4.-" evidence="2"/>
<evidence type="ECO:0000313" key="4">
    <source>
        <dbReference type="Proteomes" id="UP000660021"/>
    </source>
</evidence>
<organism evidence="3 4">
    <name type="scientific">Pseudoflavonifractor hominis</name>
    <dbReference type="NCBI Taxonomy" id="2763059"/>
    <lineage>
        <taxon>Bacteria</taxon>
        <taxon>Bacillati</taxon>
        <taxon>Bacillota</taxon>
        <taxon>Clostridia</taxon>
        <taxon>Eubacteriales</taxon>
        <taxon>Oscillospiraceae</taxon>
        <taxon>Pseudoflavonifractor</taxon>
    </lineage>
</organism>
<sequence>MRAVGIVAEYNPFHTGHAWHIAQTRRRLGGERAIVCAMSGHWVQRGECALTDKWCRAELALRGGADLVLELPTLWACASAEAFARGAVEVLAGTGVVDTLSFGSESGELKSLRAAADCLNREEYHREVRRLAGTGMAFPAARQAAAAALLEQQGRPDRAACLARPNDNLGIEYLRFLPAGWEAMTVQRQGVAHDGGAAEGFASASHLRQLLRAGESGAAEPFLTQPWQGNLADGARCERLVLDRLRTMEEGDWALLPDSGAREGLPERLVRCGRAAGTVEEFLTLAKTRRYTHARLRRMVTWAFLGLTARDRPAHVPYLRVLGFNHRGRVLLAEMKEKATLPILTKPAHARALSPEGRALFALESRCTDRFGLCLEAVPPCGEEWRHSPVVLRETEYSVVP</sequence>
<keyword evidence="2" id="KW-0963">Cytoplasm</keyword>
<keyword evidence="1 2" id="KW-0819">tRNA processing</keyword>
<feature type="binding site" evidence="2">
    <location>
        <position position="103"/>
    </location>
    <ligand>
        <name>ATP</name>
        <dbReference type="ChEBI" id="CHEBI:30616"/>
    </ligand>
</feature>
<comment type="subcellular location">
    <subcellularLocation>
        <location evidence="2">Cytoplasm</location>
    </subcellularLocation>
</comment>
<dbReference type="InterPro" id="IPR008513">
    <property type="entry name" value="tRNA(Met)_cyd_acetate_ligase"/>
</dbReference>
<dbReference type="PANTHER" id="PTHR37825">
    <property type="entry name" value="TRNA(MET) CYTIDINE ACETATE LIGASE"/>
    <property type="match status" value="1"/>
</dbReference>
<keyword evidence="4" id="KW-1185">Reference proteome</keyword>
<keyword evidence="2" id="KW-0436">Ligase</keyword>
<dbReference type="InterPro" id="IPR014729">
    <property type="entry name" value="Rossmann-like_a/b/a_fold"/>
</dbReference>
<feature type="binding site" evidence="2">
    <location>
        <begin position="7"/>
        <end position="20"/>
    </location>
    <ligand>
        <name>ATP</name>
        <dbReference type="ChEBI" id="CHEBI:30616"/>
    </ligand>
</feature>
<comment type="caution">
    <text evidence="3">The sequence shown here is derived from an EMBL/GenBank/DDBJ whole genome shotgun (WGS) entry which is preliminary data.</text>
</comment>
<dbReference type="HAMAP" id="MF_01539">
    <property type="entry name" value="TmcAL"/>
    <property type="match status" value="1"/>
</dbReference>
<dbReference type="RefSeq" id="WP_186962811.1">
    <property type="nucleotide sequence ID" value="NZ_JACOPR010000001.1"/>
</dbReference>
<comment type="similarity">
    <text evidence="2">Belongs to the TmcAL family.</text>
</comment>
<feature type="binding site" evidence="2">
    <location>
        <position position="188"/>
    </location>
    <ligand>
        <name>ATP</name>
        <dbReference type="ChEBI" id="CHEBI:30616"/>
    </ligand>
</feature>
<dbReference type="Gene3D" id="3.40.50.620">
    <property type="entry name" value="HUPs"/>
    <property type="match status" value="1"/>
</dbReference>
<evidence type="ECO:0000256" key="1">
    <source>
        <dbReference type="ARBA" id="ARBA00022694"/>
    </source>
</evidence>
<evidence type="ECO:0000313" key="3">
    <source>
        <dbReference type="EMBL" id="MBC5729423.1"/>
    </source>
</evidence>
<keyword evidence="2" id="KW-0067">ATP-binding</keyword>
<dbReference type="Proteomes" id="UP000660021">
    <property type="component" value="Unassembled WGS sequence"/>
</dbReference>